<dbReference type="GeneID" id="94288407"/>
<reference evidence="2 3" key="1">
    <citation type="submission" date="2021-02" db="EMBL/GenBank/DDBJ databases">
        <title>Porcisia hertigi Genome sequencing and assembly.</title>
        <authorList>
            <person name="Almutairi H."/>
            <person name="Gatherer D."/>
        </authorList>
    </citation>
    <scope>NUCLEOTIDE SEQUENCE [LARGE SCALE GENOMIC DNA]</scope>
    <source>
        <strain evidence="2 3">C119</strain>
    </source>
</reference>
<comment type="caution">
    <text evidence="2">The sequence shown here is derived from an EMBL/GenBank/DDBJ whole genome shotgun (WGS) entry which is preliminary data.</text>
</comment>
<evidence type="ECO:0000313" key="3">
    <source>
        <dbReference type="Proteomes" id="UP000674318"/>
    </source>
</evidence>
<dbReference type="Proteomes" id="UP000674318">
    <property type="component" value="Unassembled WGS sequence"/>
</dbReference>
<keyword evidence="3" id="KW-1185">Reference proteome</keyword>
<feature type="region of interest" description="Disordered" evidence="1">
    <location>
        <begin position="378"/>
        <end position="417"/>
    </location>
</feature>
<dbReference type="RefSeq" id="XP_067754487.1">
    <property type="nucleotide sequence ID" value="XM_067898330.1"/>
</dbReference>
<dbReference type="AlphaFoldDB" id="A0A836IH16"/>
<feature type="region of interest" description="Disordered" evidence="1">
    <location>
        <begin position="187"/>
        <end position="222"/>
    </location>
</feature>
<feature type="compositionally biased region" description="Basic and acidic residues" evidence="1">
    <location>
        <begin position="1043"/>
        <end position="1055"/>
    </location>
</feature>
<dbReference type="KEGG" id="phet:94288407"/>
<evidence type="ECO:0000256" key="1">
    <source>
        <dbReference type="SAM" id="MobiDB-lite"/>
    </source>
</evidence>
<dbReference type="OrthoDB" id="273455at2759"/>
<accession>A0A836IH16</accession>
<name>A0A836IH16_9TRYP</name>
<organism evidence="2 3">
    <name type="scientific">Porcisia hertigi</name>
    <dbReference type="NCBI Taxonomy" id="2761500"/>
    <lineage>
        <taxon>Eukaryota</taxon>
        <taxon>Discoba</taxon>
        <taxon>Euglenozoa</taxon>
        <taxon>Kinetoplastea</taxon>
        <taxon>Metakinetoplastina</taxon>
        <taxon>Trypanosomatida</taxon>
        <taxon>Trypanosomatidae</taxon>
        <taxon>Leishmaniinae</taxon>
        <taxon>Porcisia</taxon>
    </lineage>
</organism>
<sequence length="1104" mass="117096">MRSSGRKRCHSGSCSPPLQDGYALDNDGRGALSIASPEQFPDPALFASCGLLRNRQAHRCYSGLAGTPAGDAYVLQQSLPHLQTIQDLLRRTSLAEMRDREVVEYLIGADRWLRELNRPLVALGSSSNSSDTSLSARGLTASMEVDTLISTYRSALSELRLLVLGVLHTMPWWRVVETVAGNSAGAPLRGPGEASASGDGHAGSGPGCAGAPTRRPRGSNRSVTAAHAVARWHVRLQIAFERVCLTLIDQSQQTVRGVLEVLLKPCQLRLPVRDCARRSIPSDSVIRVLNAVATKYSPNYVVELLEGCSADFMPRRRWAERRHHVACTAVLLYVALEGQTPAYHPHLGNSQSLQRAVELLKALRPRYVEGRGSVGGFPSLPPRATCSSSPAIAGGTSEESGTDAGGWSSPTSPQHERRHALLSSMLPNTGVLPSGYVSATILEGARVGETALLQPTLPHPFPFSGSLSLVETTTTASDTELSDADARGRGRASSGVNGGLAAGQGRHYTRVCGGGVGEGSDSSAAAAAGVGGRSAAGVAGRLSGEGSSAAVVVPSSTGASGTPSFLDVTVEHNNKLLSYRNDIVRILLNRLLDVEVTLEFQDGEDQHTGCSRLGGVYGLGNGGSTSMMIPQARRASINGSPYGSPGTTGLGSPAAISAQTSSFSGSGGSSVLRAFPCDPITAAGAGRVHPGTAASAFSSPAPLSPAALSHQCTGTLGCSSEADLADWNSAALTGASRASAPPLERLFNTLSQPYLRTLRDCATLVYGRLADDLRRQQVAGSCGNADWWTDMLFFYLHVVTRVERPVYLLYLAPSLSMLGTEDESIGLLHKLITLVTKGSMPVEQPRSSTRSATAAFGRSATAFSGGASSSLLTAAPVQPVRLRMAPPTGASRRYVTMEERLRAARHIFPLFRFLKGHIDEASGEGVRRRLLKWTAQELRRLHDSGGGPFASSMGSSAGSDGGLYTHSRLPFFREARLALVTFAHCAAISELMGVDVAPQLRDSDKSARESTRFTSSTANGDTFDSIAAALEPLLNRYTLQSEPRAEQVAEEENKGDGTGLTTPSNRGDMEPLHSRRRIDLRQMEFEGLLQPNLMAYCPWQAWLR</sequence>
<evidence type="ECO:0000313" key="2">
    <source>
        <dbReference type="EMBL" id="KAG5495235.1"/>
    </source>
</evidence>
<feature type="region of interest" description="Disordered" evidence="1">
    <location>
        <begin position="1042"/>
        <end position="1071"/>
    </location>
</feature>
<gene>
    <name evidence="2" type="ORF">JKF63_02290</name>
</gene>
<proteinExistence type="predicted"/>
<feature type="region of interest" description="Disordered" evidence="1">
    <location>
        <begin position="472"/>
        <end position="500"/>
    </location>
</feature>
<dbReference type="EMBL" id="JAFJZO010000033">
    <property type="protein sequence ID" value="KAG5495235.1"/>
    <property type="molecule type" value="Genomic_DNA"/>
</dbReference>
<protein>
    <submittedName>
        <fullName evidence="2">Uncharacterized protein</fullName>
    </submittedName>
</protein>